<dbReference type="AlphaFoldDB" id="A0AAN4Z940"/>
<accession>A0AAN4Z940</accession>
<keyword evidence="2" id="KW-1133">Transmembrane helix</keyword>
<feature type="non-terminal residue" evidence="3">
    <location>
        <position position="1"/>
    </location>
</feature>
<evidence type="ECO:0000313" key="3">
    <source>
        <dbReference type="EMBL" id="GMR33567.1"/>
    </source>
</evidence>
<organism evidence="3 4">
    <name type="scientific">Pristionchus mayeri</name>
    <dbReference type="NCBI Taxonomy" id="1317129"/>
    <lineage>
        <taxon>Eukaryota</taxon>
        <taxon>Metazoa</taxon>
        <taxon>Ecdysozoa</taxon>
        <taxon>Nematoda</taxon>
        <taxon>Chromadorea</taxon>
        <taxon>Rhabditida</taxon>
        <taxon>Rhabditina</taxon>
        <taxon>Diplogasteromorpha</taxon>
        <taxon>Diplogasteroidea</taxon>
        <taxon>Neodiplogasteridae</taxon>
        <taxon>Pristionchus</taxon>
    </lineage>
</organism>
<feature type="compositionally biased region" description="Polar residues" evidence="1">
    <location>
        <begin position="9"/>
        <end position="22"/>
    </location>
</feature>
<feature type="region of interest" description="Disordered" evidence="1">
    <location>
        <begin position="1"/>
        <end position="22"/>
    </location>
</feature>
<protein>
    <submittedName>
        <fullName evidence="3">Uncharacterized protein</fullName>
    </submittedName>
</protein>
<name>A0AAN4Z940_9BILA</name>
<comment type="caution">
    <text evidence="3">The sequence shown here is derived from an EMBL/GenBank/DDBJ whole genome shotgun (WGS) entry which is preliminary data.</text>
</comment>
<keyword evidence="4" id="KW-1185">Reference proteome</keyword>
<gene>
    <name evidence="3" type="ORF">PMAYCL1PPCAC_03762</name>
</gene>
<dbReference type="EMBL" id="BTRK01000001">
    <property type="protein sequence ID" value="GMR33567.1"/>
    <property type="molecule type" value="Genomic_DNA"/>
</dbReference>
<evidence type="ECO:0000256" key="2">
    <source>
        <dbReference type="SAM" id="Phobius"/>
    </source>
</evidence>
<reference evidence="4" key="1">
    <citation type="submission" date="2022-10" db="EMBL/GenBank/DDBJ databases">
        <title>Genome assembly of Pristionchus species.</title>
        <authorList>
            <person name="Yoshida K."/>
            <person name="Sommer R.J."/>
        </authorList>
    </citation>
    <scope>NUCLEOTIDE SEQUENCE [LARGE SCALE GENOMIC DNA]</scope>
    <source>
        <strain evidence="4">RS5460</strain>
    </source>
</reference>
<sequence>DRPRVTRPADTNSSQSQPVQSARQHARFRVPTLCEILLCTQLWLIVMLAFAALPLAWELYVKEPHLLIGPSAKDRLGMYISGVGASSAPMSPFYLYEHTDAPELPISSSRRELNPESVKEKSLETELKLIDFIHFDERALLEPAKARRYVAFEFSKIHHNTKMYTIVDDQVIKLNEKNLRTCSFKTFILSPITKNHPAVKCLHNFTSNEPSIEENQRKSPVRAIDIPLQHSPRLTNKKVPTVNSSLTEHMLRLHIDKGKIRSRNECLDAVSGKLLLQSTDAHFETHTTLSLVR</sequence>
<dbReference type="Proteomes" id="UP001328107">
    <property type="component" value="Unassembled WGS sequence"/>
</dbReference>
<feature type="transmembrane region" description="Helical" evidence="2">
    <location>
        <begin position="33"/>
        <end position="56"/>
    </location>
</feature>
<proteinExistence type="predicted"/>
<keyword evidence="2" id="KW-0812">Transmembrane</keyword>
<keyword evidence="2" id="KW-0472">Membrane</keyword>
<evidence type="ECO:0000256" key="1">
    <source>
        <dbReference type="SAM" id="MobiDB-lite"/>
    </source>
</evidence>
<evidence type="ECO:0000313" key="4">
    <source>
        <dbReference type="Proteomes" id="UP001328107"/>
    </source>
</evidence>